<protein>
    <submittedName>
        <fullName evidence="1">Uncharacterized protein</fullName>
    </submittedName>
</protein>
<dbReference type="AlphaFoldDB" id="A0A6C0F3W6"/>
<dbReference type="Pfam" id="PF19662">
    <property type="entry name" value="DUF6165"/>
    <property type="match status" value="1"/>
</dbReference>
<sequence>MLIGLLNYIMSCYVPVSIGELCDKYTILQIKAERITDVGKLVKVNNELELLGPFVEQFSVSQELLTNLKEINERLWDIEDSIRKKESLKQFDNEFIEIARTVYVTNDARFRAKTEINEHYNSHVCEVKSYAEYF</sequence>
<name>A0A6C0F3W6_9ZZZZ</name>
<dbReference type="EMBL" id="MN739018">
    <property type="protein sequence ID" value="QHT35323.1"/>
    <property type="molecule type" value="Genomic_DNA"/>
</dbReference>
<dbReference type="InterPro" id="IPR046163">
    <property type="entry name" value="DUF6165"/>
</dbReference>
<reference evidence="1" key="1">
    <citation type="journal article" date="2020" name="Nature">
        <title>Giant virus diversity and host interactions through global metagenomics.</title>
        <authorList>
            <person name="Schulz F."/>
            <person name="Roux S."/>
            <person name="Paez-Espino D."/>
            <person name="Jungbluth S."/>
            <person name="Walsh D.A."/>
            <person name="Denef V.J."/>
            <person name="McMahon K.D."/>
            <person name="Konstantinidis K.T."/>
            <person name="Eloe-Fadrosh E.A."/>
            <person name="Kyrpides N.C."/>
            <person name="Woyke T."/>
        </authorList>
    </citation>
    <scope>NUCLEOTIDE SEQUENCE</scope>
    <source>
        <strain evidence="1">GVMAG-M-3300009180-1</strain>
    </source>
</reference>
<accession>A0A6C0F3W6</accession>
<proteinExistence type="predicted"/>
<evidence type="ECO:0000313" key="1">
    <source>
        <dbReference type="EMBL" id="QHT35323.1"/>
    </source>
</evidence>
<organism evidence="1">
    <name type="scientific">viral metagenome</name>
    <dbReference type="NCBI Taxonomy" id="1070528"/>
    <lineage>
        <taxon>unclassified sequences</taxon>
        <taxon>metagenomes</taxon>
        <taxon>organismal metagenomes</taxon>
    </lineage>
</organism>